<proteinExistence type="predicted"/>
<comment type="caution">
    <text evidence="8">The sequence shown here is derived from an EMBL/GenBank/DDBJ whole genome shotgun (WGS) entry which is preliminary data.</text>
</comment>
<evidence type="ECO:0000256" key="3">
    <source>
        <dbReference type="ARBA" id="ARBA00022692"/>
    </source>
</evidence>
<evidence type="ECO:0000256" key="5">
    <source>
        <dbReference type="ARBA" id="ARBA00023136"/>
    </source>
</evidence>
<keyword evidence="3 6" id="KW-0812">Transmembrane</keyword>
<dbReference type="PANTHER" id="PTHR42920:SF5">
    <property type="entry name" value="EAMA DOMAIN-CONTAINING PROTEIN"/>
    <property type="match status" value="1"/>
</dbReference>
<accession>A0ABS5IH39</accession>
<feature type="transmembrane region" description="Helical" evidence="6">
    <location>
        <begin position="96"/>
        <end position="114"/>
    </location>
</feature>
<feature type="transmembrane region" description="Helical" evidence="6">
    <location>
        <begin position="68"/>
        <end position="90"/>
    </location>
</feature>
<dbReference type="InterPro" id="IPR037185">
    <property type="entry name" value="EmrE-like"/>
</dbReference>
<keyword evidence="2" id="KW-1003">Cell membrane</keyword>
<evidence type="ECO:0000256" key="6">
    <source>
        <dbReference type="SAM" id="Phobius"/>
    </source>
</evidence>
<evidence type="ECO:0000313" key="8">
    <source>
        <dbReference type="EMBL" id="MBR9973008.1"/>
    </source>
</evidence>
<evidence type="ECO:0000259" key="7">
    <source>
        <dbReference type="Pfam" id="PF00892"/>
    </source>
</evidence>
<feature type="transmembrane region" description="Helical" evidence="6">
    <location>
        <begin position="262"/>
        <end position="280"/>
    </location>
</feature>
<dbReference type="PANTHER" id="PTHR42920">
    <property type="entry name" value="OS03G0707200 PROTEIN-RELATED"/>
    <property type="match status" value="1"/>
</dbReference>
<feature type="transmembrane region" description="Helical" evidence="6">
    <location>
        <begin position="206"/>
        <end position="225"/>
    </location>
</feature>
<feature type="transmembrane region" description="Helical" evidence="6">
    <location>
        <begin position="174"/>
        <end position="194"/>
    </location>
</feature>
<feature type="transmembrane region" description="Helical" evidence="6">
    <location>
        <begin position="237"/>
        <end position="256"/>
    </location>
</feature>
<feature type="transmembrane region" description="Helical" evidence="6">
    <location>
        <begin position="36"/>
        <end position="56"/>
    </location>
</feature>
<evidence type="ECO:0000313" key="9">
    <source>
        <dbReference type="Proteomes" id="UP000680714"/>
    </source>
</evidence>
<evidence type="ECO:0000256" key="2">
    <source>
        <dbReference type="ARBA" id="ARBA00022475"/>
    </source>
</evidence>
<feature type="domain" description="EamA" evidence="7">
    <location>
        <begin position="149"/>
        <end position="278"/>
    </location>
</feature>
<gene>
    <name evidence="8" type="ORF">KEC16_14885</name>
</gene>
<protein>
    <submittedName>
        <fullName evidence="8">DMT family transporter</fullName>
    </submittedName>
</protein>
<dbReference type="Proteomes" id="UP000680714">
    <property type="component" value="Unassembled WGS sequence"/>
</dbReference>
<evidence type="ECO:0000256" key="4">
    <source>
        <dbReference type="ARBA" id="ARBA00022989"/>
    </source>
</evidence>
<feature type="domain" description="EamA" evidence="7">
    <location>
        <begin position="8"/>
        <end position="138"/>
    </location>
</feature>
<dbReference type="EMBL" id="JAGTUF010000016">
    <property type="protein sequence ID" value="MBR9973008.1"/>
    <property type="molecule type" value="Genomic_DNA"/>
</dbReference>
<dbReference type="RefSeq" id="WP_211550332.1">
    <property type="nucleotide sequence ID" value="NZ_JAGTUF010000016.1"/>
</dbReference>
<keyword evidence="4 6" id="KW-1133">Transmembrane helix</keyword>
<keyword evidence="9" id="KW-1185">Reference proteome</keyword>
<dbReference type="InterPro" id="IPR000620">
    <property type="entry name" value="EamA_dom"/>
</dbReference>
<comment type="subcellular location">
    <subcellularLocation>
        <location evidence="1">Cell membrane</location>
        <topology evidence="1">Multi-pass membrane protein</topology>
    </subcellularLocation>
</comment>
<name>A0ABS5IH39_9PROT</name>
<sequence>MSRHSPLFAALLLSAGMIAAGSVVVAAKLTALALPPFTAAALRYALAAAILLPWAWRRHGIPRLDRHDAVILLCQAALGSLGFSVLLLLGLRHGDAASASVAAGTLPLLVLAGSCLGQRRLPTPRLALASALAGLGVVAASHGGPVDPLIFAAIACEAAFVSLDRLMRQPPPPLTLSALLCLGGLLLTLPAALAEAWTPQSWPLSAWLALSWHGLVGTVLGFLCWYGGTARLGAGRAAPFTALFPITGIAAAPLVLDSPFALTTGLGGGLVVAGILLAAWPSKSTAVAPAAESV</sequence>
<dbReference type="Pfam" id="PF00892">
    <property type="entry name" value="EamA"/>
    <property type="match status" value="2"/>
</dbReference>
<dbReference type="InterPro" id="IPR051258">
    <property type="entry name" value="Diverse_Substrate_Transporter"/>
</dbReference>
<dbReference type="SUPFAM" id="SSF103481">
    <property type="entry name" value="Multidrug resistance efflux transporter EmrE"/>
    <property type="match status" value="2"/>
</dbReference>
<keyword evidence="5 6" id="KW-0472">Membrane</keyword>
<evidence type="ECO:0000256" key="1">
    <source>
        <dbReference type="ARBA" id="ARBA00004651"/>
    </source>
</evidence>
<reference evidence="8 9" key="1">
    <citation type="submission" date="2021-04" db="EMBL/GenBank/DDBJ databases">
        <title>Magnetospirillum sulfuroxidans sp. nov., a facultative chemolithoautotrophic sulfur-oxidizing alphaproteobacterium isolated from freshwater sediment and proposals for Paramagetospirillum gen. nov., and Magnetospirillaceae fam. nov.</title>
        <authorList>
            <person name="Koziaeva V."/>
            <person name="Geelhoed J.S."/>
            <person name="Sorokin D.Y."/>
            <person name="Grouzdev D.S."/>
        </authorList>
    </citation>
    <scope>NUCLEOTIDE SEQUENCE [LARGE SCALE GENOMIC DNA]</scope>
    <source>
        <strain evidence="8 9">J10</strain>
    </source>
</reference>
<organism evidence="8 9">
    <name type="scientific">Magnetospirillum sulfuroxidans</name>
    <dbReference type="NCBI Taxonomy" id="611300"/>
    <lineage>
        <taxon>Bacteria</taxon>
        <taxon>Pseudomonadati</taxon>
        <taxon>Pseudomonadota</taxon>
        <taxon>Alphaproteobacteria</taxon>
        <taxon>Rhodospirillales</taxon>
        <taxon>Rhodospirillaceae</taxon>
        <taxon>Magnetospirillum</taxon>
    </lineage>
</organism>